<organism evidence="1 2">
    <name type="scientific">Noviherbaspirillum suwonense</name>
    <dbReference type="NCBI Taxonomy" id="1224511"/>
    <lineage>
        <taxon>Bacteria</taxon>
        <taxon>Pseudomonadati</taxon>
        <taxon>Pseudomonadota</taxon>
        <taxon>Betaproteobacteria</taxon>
        <taxon>Burkholderiales</taxon>
        <taxon>Oxalobacteraceae</taxon>
        <taxon>Noviherbaspirillum</taxon>
    </lineage>
</organism>
<comment type="caution">
    <text evidence="1">The sequence shown here is derived from an EMBL/GenBank/DDBJ whole genome shotgun (WGS) entry which is preliminary data.</text>
</comment>
<proteinExistence type="predicted"/>
<dbReference type="RefSeq" id="WP_283444010.1">
    <property type="nucleotide sequence ID" value="NZ_FXUL01000017.1"/>
</dbReference>
<evidence type="ECO:0000313" key="1">
    <source>
        <dbReference type="EMBL" id="SMP72005.1"/>
    </source>
</evidence>
<evidence type="ECO:0000313" key="2">
    <source>
        <dbReference type="Proteomes" id="UP001158049"/>
    </source>
</evidence>
<name>A0ABY1QK98_9BURK</name>
<dbReference type="Proteomes" id="UP001158049">
    <property type="component" value="Unassembled WGS sequence"/>
</dbReference>
<gene>
    <name evidence="1" type="ORF">SAMN06295970_117111</name>
</gene>
<reference evidence="1 2" key="1">
    <citation type="submission" date="2017-05" db="EMBL/GenBank/DDBJ databases">
        <authorList>
            <person name="Varghese N."/>
            <person name="Submissions S."/>
        </authorList>
    </citation>
    <scope>NUCLEOTIDE SEQUENCE [LARGE SCALE GENOMIC DNA]</scope>
    <source>
        <strain evidence="1 2">DSM 26001</strain>
    </source>
</reference>
<keyword evidence="2" id="KW-1185">Reference proteome</keyword>
<dbReference type="EMBL" id="FXUL01000017">
    <property type="protein sequence ID" value="SMP72005.1"/>
    <property type="molecule type" value="Genomic_DNA"/>
</dbReference>
<protein>
    <submittedName>
        <fullName evidence="1">Uncharacterized protein</fullName>
    </submittedName>
</protein>
<sequence>MMVFSEYNQSTGLLTGRRYIGLPNGLLDMVSLSPESTYLLGEYDHLSQRVDLSTGNVVDYQPPQPGASYQWDSASRRWVYVANSAERLWTAKDDALREVYAYYSAKLSDVRATYPADEVASWGKQESEARAWTADHAAPTPLLSAISAARGVPFALLVEKVIEKADLFAAASGALIGARQHAEDRINAATTPEEVAQVVADIFPAE</sequence>
<accession>A0ABY1QK98</accession>